<comment type="similarity">
    <text evidence="2 5">Belongs to the RecX family.</text>
</comment>
<dbReference type="Pfam" id="PF02631">
    <property type="entry name" value="RecX_HTH2"/>
    <property type="match status" value="1"/>
</dbReference>
<dbReference type="RefSeq" id="WP_077866608.1">
    <property type="nucleotide sequence ID" value="NZ_LZYZ01000007.1"/>
</dbReference>
<evidence type="ECO:0000313" key="9">
    <source>
        <dbReference type="EMBL" id="OOM09287.1"/>
    </source>
</evidence>
<gene>
    <name evidence="5 9" type="primary">recX</name>
    <name evidence="9" type="ORF">CLOSAC_35680</name>
</gene>
<dbReference type="Proteomes" id="UP000191154">
    <property type="component" value="Unassembled WGS sequence"/>
</dbReference>
<evidence type="ECO:0000313" key="10">
    <source>
        <dbReference type="Proteomes" id="UP000191154"/>
    </source>
</evidence>
<evidence type="ECO:0000256" key="4">
    <source>
        <dbReference type="ARBA" id="ARBA00022490"/>
    </source>
</evidence>
<dbReference type="PANTHER" id="PTHR33602:SF1">
    <property type="entry name" value="REGULATORY PROTEIN RECX FAMILY PROTEIN"/>
    <property type="match status" value="1"/>
</dbReference>
<dbReference type="Gene3D" id="1.10.10.10">
    <property type="entry name" value="Winged helix-like DNA-binding domain superfamily/Winged helix DNA-binding domain"/>
    <property type="match status" value="3"/>
</dbReference>
<dbReference type="EMBL" id="LZYZ01000007">
    <property type="protein sequence ID" value="OOM09287.1"/>
    <property type="molecule type" value="Genomic_DNA"/>
</dbReference>
<accession>A0A1S8MYM4</accession>
<evidence type="ECO:0000256" key="5">
    <source>
        <dbReference type="HAMAP-Rule" id="MF_01114"/>
    </source>
</evidence>
<evidence type="ECO:0000256" key="1">
    <source>
        <dbReference type="ARBA" id="ARBA00004496"/>
    </source>
</evidence>
<comment type="function">
    <text evidence="5">Modulates RecA activity.</text>
</comment>
<dbReference type="Pfam" id="PF21982">
    <property type="entry name" value="RecX_HTH1"/>
    <property type="match status" value="1"/>
</dbReference>
<dbReference type="InterPro" id="IPR053924">
    <property type="entry name" value="RecX_HTH_2nd"/>
</dbReference>
<dbReference type="PANTHER" id="PTHR33602">
    <property type="entry name" value="REGULATORY PROTEIN RECX FAMILY PROTEIN"/>
    <property type="match status" value="1"/>
</dbReference>
<feature type="domain" description="RecX third three-helical" evidence="7">
    <location>
        <begin position="158"/>
        <end position="202"/>
    </location>
</feature>
<reference evidence="9 10" key="1">
    <citation type="submission" date="2016-05" db="EMBL/GenBank/DDBJ databases">
        <title>Microbial solvent formation.</title>
        <authorList>
            <person name="Poehlein A."/>
            <person name="Montoya Solano J.D."/>
            <person name="Flitsch S."/>
            <person name="Krabben P."/>
            <person name="Duerre P."/>
            <person name="Daniel R."/>
        </authorList>
    </citation>
    <scope>NUCLEOTIDE SEQUENCE [LARGE SCALE GENOMIC DNA]</scope>
    <source>
        <strain evidence="9 10">L1-8</strain>
    </source>
</reference>
<dbReference type="InterPro" id="IPR036388">
    <property type="entry name" value="WH-like_DNA-bd_sf"/>
</dbReference>
<evidence type="ECO:0000256" key="3">
    <source>
        <dbReference type="ARBA" id="ARBA00018111"/>
    </source>
</evidence>
<dbReference type="NCBIfam" id="NF001058">
    <property type="entry name" value="PRK00117.4-1"/>
    <property type="match status" value="1"/>
</dbReference>
<dbReference type="Pfam" id="PF21981">
    <property type="entry name" value="RecX_HTH3"/>
    <property type="match status" value="1"/>
</dbReference>
<dbReference type="GO" id="GO:0005737">
    <property type="term" value="C:cytoplasm"/>
    <property type="evidence" value="ECO:0007669"/>
    <property type="project" value="UniProtKB-SubCell"/>
</dbReference>
<evidence type="ECO:0000256" key="2">
    <source>
        <dbReference type="ARBA" id="ARBA00009695"/>
    </source>
</evidence>
<dbReference type="GO" id="GO:0006282">
    <property type="term" value="P:regulation of DNA repair"/>
    <property type="evidence" value="ECO:0007669"/>
    <property type="project" value="UniProtKB-UniRule"/>
</dbReference>
<comment type="subcellular location">
    <subcellularLocation>
        <location evidence="1 5">Cytoplasm</location>
    </subcellularLocation>
</comment>
<dbReference type="InterPro" id="IPR003783">
    <property type="entry name" value="Regulatory_RecX"/>
</dbReference>
<feature type="domain" description="RecX first three-helical" evidence="8">
    <location>
        <begin position="62"/>
        <end position="101"/>
    </location>
</feature>
<dbReference type="STRING" id="169679.CSACC_27850"/>
<sequence>MAKITKIEIQKTNKERINLFLDGEYAFSLSLELMYKEGLKVNQEVNINILKALAKKESYIRCKESALRIIERNYKTEKEVRDKLKLKGYEDDDIDSSIEFLKNYNFLNDYNYTKAFIKDKINIQGSQKIKYNLIKKGISKEIVQEQLSSINKDDEKITALNLAKKKLNIIKKSENDEYKISGKLYRFLISKGYGYDIVKEVVKEVMALDDFD</sequence>
<organism evidence="9 10">
    <name type="scientific">Clostridium saccharobutylicum</name>
    <dbReference type="NCBI Taxonomy" id="169679"/>
    <lineage>
        <taxon>Bacteria</taxon>
        <taxon>Bacillati</taxon>
        <taxon>Bacillota</taxon>
        <taxon>Clostridia</taxon>
        <taxon>Eubacteriales</taxon>
        <taxon>Clostridiaceae</taxon>
        <taxon>Clostridium</taxon>
    </lineage>
</organism>
<dbReference type="HAMAP" id="MF_01114">
    <property type="entry name" value="RecX"/>
    <property type="match status" value="1"/>
</dbReference>
<name>A0A1S8MYM4_CLOSA</name>
<evidence type="ECO:0000259" key="6">
    <source>
        <dbReference type="Pfam" id="PF02631"/>
    </source>
</evidence>
<evidence type="ECO:0000259" key="8">
    <source>
        <dbReference type="Pfam" id="PF21982"/>
    </source>
</evidence>
<dbReference type="InterPro" id="IPR053926">
    <property type="entry name" value="RecX_HTH_1st"/>
</dbReference>
<dbReference type="AlphaFoldDB" id="A0A1S8MYM4"/>
<keyword evidence="4 5" id="KW-0963">Cytoplasm</keyword>
<evidence type="ECO:0000259" key="7">
    <source>
        <dbReference type="Pfam" id="PF21981"/>
    </source>
</evidence>
<feature type="domain" description="RecX second three-helical" evidence="6">
    <location>
        <begin position="108"/>
        <end position="145"/>
    </location>
</feature>
<comment type="caution">
    <text evidence="9">The sequence shown here is derived from an EMBL/GenBank/DDBJ whole genome shotgun (WGS) entry which is preliminary data.</text>
</comment>
<proteinExistence type="inferred from homology"/>
<dbReference type="InterPro" id="IPR053925">
    <property type="entry name" value="RecX_HTH_3rd"/>
</dbReference>
<protein>
    <recommendedName>
        <fullName evidence="3 5">Regulatory protein RecX</fullName>
    </recommendedName>
</protein>